<evidence type="ECO:0000256" key="1">
    <source>
        <dbReference type="SAM" id="Phobius"/>
    </source>
</evidence>
<dbReference type="OrthoDB" id="2112356at2"/>
<keyword evidence="2" id="KW-0732">Signal</keyword>
<dbReference type="Proteomes" id="UP000199006">
    <property type="component" value="Unassembled WGS sequence"/>
</dbReference>
<feature type="domain" description="Alpha-galactosidase NEW3" evidence="3">
    <location>
        <begin position="151"/>
        <end position="219"/>
    </location>
</feature>
<keyword evidence="1" id="KW-0812">Transmembrane</keyword>
<name>A0A1I4MY22_9FIRM</name>
<dbReference type="PANTHER" id="PTHR39198">
    <property type="entry name" value="HYPOTHETICAL MEMBRANE PROTEIN, CONSERVED"/>
    <property type="match status" value="1"/>
</dbReference>
<accession>A0A1I4MY22</accession>
<dbReference type="EMBL" id="FOTI01000063">
    <property type="protein sequence ID" value="SFM08234.1"/>
    <property type="molecule type" value="Genomic_DNA"/>
</dbReference>
<dbReference type="RefSeq" id="WP_089862739.1">
    <property type="nucleotide sequence ID" value="NZ_FOTI01000063.1"/>
</dbReference>
<dbReference type="PANTHER" id="PTHR39198:SF1">
    <property type="entry name" value="ALPHA-GALACTOSIDASE NEW3 DOMAIN-CONTAINING PROTEIN"/>
    <property type="match status" value="1"/>
</dbReference>
<evidence type="ECO:0000313" key="4">
    <source>
        <dbReference type="EMBL" id="SFM08234.1"/>
    </source>
</evidence>
<dbReference type="AlphaFoldDB" id="A0A1I4MY22"/>
<feature type="chain" id="PRO_5011739427" evidence="2">
    <location>
        <begin position="25"/>
        <end position="270"/>
    </location>
</feature>
<sequence>MKRILTVLIIWIVLAAVFSSGAAAQTFAISPIYLSKEAAVGQQVDYTFLIKNNEQREHNYSFQILNLQKEYISSLDNKSFSETNFSLAAGNSKKIDLKLKIPENSKADHLSFRAVLKKEGTIAKSLPLNIKINKDYQLTIADYPRDLNLISGENQSFSVTVGNIGTETLKNIKLKFELPKKWLIENINPKQMDLKAGEKGSFNVKIFVPSSQAAANKEISVIAYNQHSQTKILIGSITVKKNPNYFLVILILLIIMIMGTIYYFRRFGRR</sequence>
<organism evidence="4 5">
    <name type="scientific">Halanaerobium salsuginis</name>
    <dbReference type="NCBI Taxonomy" id="29563"/>
    <lineage>
        <taxon>Bacteria</taxon>
        <taxon>Bacillati</taxon>
        <taxon>Bacillota</taxon>
        <taxon>Clostridia</taxon>
        <taxon>Halanaerobiales</taxon>
        <taxon>Halanaerobiaceae</taxon>
        <taxon>Halanaerobium</taxon>
    </lineage>
</organism>
<feature type="signal peptide" evidence="2">
    <location>
        <begin position="1"/>
        <end position="24"/>
    </location>
</feature>
<evidence type="ECO:0000256" key="2">
    <source>
        <dbReference type="SAM" id="SignalP"/>
    </source>
</evidence>
<evidence type="ECO:0000313" key="5">
    <source>
        <dbReference type="Proteomes" id="UP000199006"/>
    </source>
</evidence>
<protein>
    <submittedName>
        <fullName evidence="4">NPCBM-associated, NEW3 domain of alpha-galactosidase</fullName>
    </submittedName>
</protein>
<dbReference type="Pfam" id="PF10633">
    <property type="entry name" value="NPCBM_assoc"/>
    <property type="match status" value="1"/>
</dbReference>
<keyword evidence="5" id="KW-1185">Reference proteome</keyword>
<feature type="transmembrane region" description="Helical" evidence="1">
    <location>
        <begin position="245"/>
        <end position="264"/>
    </location>
</feature>
<dbReference type="InterPro" id="IPR018905">
    <property type="entry name" value="A-galactase_NEW3"/>
</dbReference>
<proteinExistence type="predicted"/>
<dbReference type="InterPro" id="IPR013783">
    <property type="entry name" value="Ig-like_fold"/>
</dbReference>
<reference evidence="4 5" key="1">
    <citation type="submission" date="2016-10" db="EMBL/GenBank/DDBJ databases">
        <authorList>
            <person name="de Groot N.N."/>
        </authorList>
    </citation>
    <scope>NUCLEOTIDE SEQUENCE [LARGE SCALE GENOMIC DNA]</scope>
    <source>
        <strain evidence="4 5">ATCC 51327</strain>
    </source>
</reference>
<dbReference type="Gene3D" id="2.60.40.10">
    <property type="entry name" value="Immunoglobulins"/>
    <property type="match status" value="2"/>
</dbReference>
<keyword evidence="1" id="KW-0472">Membrane</keyword>
<evidence type="ECO:0000259" key="3">
    <source>
        <dbReference type="Pfam" id="PF10633"/>
    </source>
</evidence>
<keyword evidence="1" id="KW-1133">Transmembrane helix</keyword>
<gene>
    <name evidence="4" type="ORF">SAMN02983006_02753</name>
</gene>
<dbReference type="STRING" id="29563.SAMN02983006_02753"/>